<dbReference type="AlphaFoldDB" id="A0AAN8IAT5"/>
<evidence type="ECO:0000256" key="1">
    <source>
        <dbReference type="ARBA" id="ARBA00006281"/>
    </source>
</evidence>
<dbReference type="InterPro" id="IPR038514">
    <property type="entry name" value="AAR2_C_sf"/>
</dbReference>
<sequence>MMAPTPTVIFLNLPPKTFIGIDLISFTSGPNFHGITNLSSGLHLSYTGTDASLSIRHGRWLNIQSQSDLHVLQWNNELEHLEPVPTASATAQNVLKRLPELHARGLVDYAALRDASAKQARSQNPAQNAAEEEGDDEDDEHEQDAEDPWPRLTTHISRRLLSRILSSADEDASWTLTSISSAPSDTEHIPGLSSNETQSALSETQTLNLLPIDLKQTWSQTAVGRERTDMARDRSWYLSHLIEMLQTPAAGSGDGEVSQQVAARELLGEVQFTFLMVLCLANYSCLEQWKRILSVLFTCRNALLEVEGFFVEAIRVLRLQLGRVEDVEGGLFELADEMSSKWLRQLLRTFRTNVEEVFGDAAEAGKGKSTERGKQLKETLAELEIWLREQYGWENEGNLLRRGMVQLEDGEMIELRMDGADEEDETGDYAPVVVEM</sequence>
<dbReference type="Pfam" id="PF05282">
    <property type="entry name" value="AAR2"/>
    <property type="match status" value="1"/>
</dbReference>
<protein>
    <submittedName>
        <fullName evidence="5">Uncharacterized protein</fullName>
    </submittedName>
</protein>
<dbReference type="InterPro" id="IPR038516">
    <property type="entry name" value="AAR2_N_sf"/>
</dbReference>
<dbReference type="Gene3D" id="1.25.40.550">
    <property type="entry name" value="Aar2, C-terminal domain-like"/>
    <property type="match status" value="1"/>
</dbReference>
<dbReference type="InterPro" id="IPR033648">
    <property type="entry name" value="AAR2_C"/>
</dbReference>
<proteinExistence type="inferred from homology"/>
<evidence type="ECO:0000259" key="3">
    <source>
        <dbReference type="Pfam" id="PF05282"/>
    </source>
</evidence>
<name>A0AAN8IAT5_9EURO</name>
<dbReference type="InterPro" id="IPR007946">
    <property type="entry name" value="AAR2"/>
</dbReference>
<evidence type="ECO:0000313" key="5">
    <source>
        <dbReference type="EMBL" id="KAK5957126.1"/>
    </source>
</evidence>
<evidence type="ECO:0000259" key="4">
    <source>
        <dbReference type="Pfam" id="PF20981"/>
    </source>
</evidence>
<comment type="similarity">
    <text evidence="1">Belongs to the AAR2 family.</text>
</comment>
<feature type="compositionally biased region" description="Acidic residues" evidence="2">
    <location>
        <begin position="130"/>
        <end position="147"/>
    </location>
</feature>
<dbReference type="EMBL" id="JAKLMC020000003">
    <property type="protein sequence ID" value="KAK5957126.1"/>
    <property type="molecule type" value="Genomic_DNA"/>
</dbReference>
<comment type="caution">
    <text evidence="5">The sequence shown here is derived from an EMBL/GenBank/DDBJ whole genome shotgun (WGS) entry which is preliminary data.</text>
</comment>
<feature type="region of interest" description="Disordered" evidence="2">
    <location>
        <begin position="117"/>
        <end position="152"/>
    </location>
</feature>
<dbReference type="InterPro" id="IPR033647">
    <property type="entry name" value="Aar2_N"/>
</dbReference>
<feature type="domain" description="AAR2 N-terminal" evidence="4">
    <location>
        <begin position="5"/>
        <end position="165"/>
    </location>
</feature>
<feature type="domain" description="AAR2 C-terminal" evidence="3">
    <location>
        <begin position="210"/>
        <end position="394"/>
    </location>
</feature>
<dbReference type="Proteomes" id="UP001316803">
    <property type="component" value="Unassembled WGS sequence"/>
</dbReference>
<dbReference type="CDD" id="cd13778">
    <property type="entry name" value="Aar2_C"/>
    <property type="match status" value="1"/>
</dbReference>
<evidence type="ECO:0000313" key="6">
    <source>
        <dbReference type="Proteomes" id="UP001316803"/>
    </source>
</evidence>
<dbReference type="PANTHER" id="PTHR12689">
    <property type="entry name" value="A1 CISTRON SPLICING FACTOR AAR2-RELATED"/>
    <property type="match status" value="1"/>
</dbReference>
<organism evidence="5 6">
    <name type="scientific">Knufia fluminis</name>
    <dbReference type="NCBI Taxonomy" id="191047"/>
    <lineage>
        <taxon>Eukaryota</taxon>
        <taxon>Fungi</taxon>
        <taxon>Dikarya</taxon>
        <taxon>Ascomycota</taxon>
        <taxon>Pezizomycotina</taxon>
        <taxon>Eurotiomycetes</taxon>
        <taxon>Chaetothyriomycetidae</taxon>
        <taxon>Chaetothyriales</taxon>
        <taxon>Trichomeriaceae</taxon>
        <taxon>Knufia</taxon>
    </lineage>
</organism>
<evidence type="ECO:0000256" key="2">
    <source>
        <dbReference type="SAM" id="MobiDB-lite"/>
    </source>
</evidence>
<dbReference type="Gene3D" id="2.60.34.20">
    <property type="match status" value="1"/>
</dbReference>
<dbReference type="CDD" id="cd13777">
    <property type="entry name" value="Aar2_N"/>
    <property type="match status" value="1"/>
</dbReference>
<dbReference type="PANTHER" id="PTHR12689:SF4">
    <property type="entry name" value="PROTEIN AAR2 HOMOLOG"/>
    <property type="match status" value="1"/>
</dbReference>
<dbReference type="GO" id="GO:0000244">
    <property type="term" value="P:spliceosomal tri-snRNP complex assembly"/>
    <property type="evidence" value="ECO:0007669"/>
    <property type="project" value="TreeGrafter"/>
</dbReference>
<accession>A0AAN8IAT5</accession>
<dbReference type="Pfam" id="PF20981">
    <property type="entry name" value="AAR2_1st"/>
    <property type="match status" value="1"/>
</dbReference>
<reference evidence="5 6" key="1">
    <citation type="submission" date="2022-12" db="EMBL/GenBank/DDBJ databases">
        <title>Genomic features and morphological characterization of a novel Knufia sp. strain isolated from spacecraft assembly facility.</title>
        <authorList>
            <person name="Teixeira M."/>
            <person name="Chander A.M."/>
            <person name="Stajich J.E."/>
            <person name="Venkateswaran K."/>
        </authorList>
    </citation>
    <scope>NUCLEOTIDE SEQUENCE [LARGE SCALE GENOMIC DNA]</scope>
    <source>
        <strain evidence="5 6">FJI-L2-BK-P2</strain>
    </source>
</reference>
<gene>
    <name evidence="5" type="ORF">OHC33_001495</name>
</gene>
<keyword evidence="6" id="KW-1185">Reference proteome</keyword>